<dbReference type="RefSeq" id="WP_069918386.1">
    <property type="nucleotide sequence ID" value="NZ_MEHK01000001.1"/>
</dbReference>
<evidence type="ECO:0000259" key="1">
    <source>
        <dbReference type="Pfam" id="PF07739"/>
    </source>
</evidence>
<feature type="domain" description="TipAS antibiotic-recognition" evidence="1">
    <location>
        <begin position="5"/>
        <end position="117"/>
    </location>
</feature>
<organism evidence="2 3">
    <name type="scientific">Streptomyces subrutilus</name>
    <dbReference type="NCBI Taxonomy" id="36818"/>
    <lineage>
        <taxon>Bacteria</taxon>
        <taxon>Bacillati</taxon>
        <taxon>Actinomycetota</taxon>
        <taxon>Actinomycetes</taxon>
        <taxon>Kitasatosporales</taxon>
        <taxon>Streptomycetaceae</taxon>
        <taxon>Streptomyces</taxon>
    </lineage>
</organism>
<dbReference type="STRING" id="36818.BGK67_01670"/>
<evidence type="ECO:0000313" key="3">
    <source>
        <dbReference type="Proteomes" id="UP000095705"/>
    </source>
</evidence>
<dbReference type="AlphaFoldDB" id="A0A1E5PL04"/>
<sequence>MGNQYEEECRRSLAEEQAKSLAETNNWEHVDRPQVHQDWDVLYREIAACLDGSLPGDPQIQELVGRHFGIACRFYAPSRQAYVGMALFYAEDDAMREFHNSYHPRMVEFLGEAMRIFAERGVGFTS</sequence>
<name>A0A1E5PL04_9ACTN</name>
<gene>
    <name evidence="2" type="ORF">BGK67_01670</name>
</gene>
<reference evidence="2 3" key="1">
    <citation type="submission" date="2016-08" db="EMBL/GenBank/DDBJ databases">
        <title>The complete genome of Streptomyces subrutilus 10-1-1.</title>
        <authorList>
            <person name="Chen X."/>
        </authorList>
    </citation>
    <scope>NUCLEOTIDE SEQUENCE [LARGE SCALE GENOMIC DNA]</scope>
    <source>
        <strain evidence="2 3">10-1-1</strain>
    </source>
</reference>
<dbReference type="Gene3D" id="1.10.490.50">
    <property type="entry name" value="Antibiotic binding domain of TipA-like multidrug resistance regulators"/>
    <property type="match status" value="1"/>
</dbReference>
<dbReference type="InterPro" id="IPR012925">
    <property type="entry name" value="TipAS_dom"/>
</dbReference>
<proteinExistence type="predicted"/>
<dbReference type="InterPro" id="IPR036244">
    <property type="entry name" value="TipA-like_antibiotic-bd"/>
</dbReference>
<accession>A0A1E5PL04</accession>
<dbReference type="SUPFAM" id="SSF89082">
    <property type="entry name" value="Antibiotic binding domain of TipA-like multidrug resistance regulators"/>
    <property type="match status" value="1"/>
</dbReference>
<dbReference type="OrthoDB" id="9802944at2"/>
<evidence type="ECO:0000313" key="2">
    <source>
        <dbReference type="EMBL" id="OEJ30241.1"/>
    </source>
</evidence>
<keyword evidence="3" id="KW-1185">Reference proteome</keyword>
<dbReference type="Pfam" id="PF07739">
    <property type="entry name" value="TipAS"/>
    <property type="match status" value="1"/>
</dbReference>
<dbReference type="EMBL" id="MEHK01000001">
    <property type="protein sequence ID" value="OEJ30241.1"/>
    <property type="molecule type" value="Genomic_DNA"/>
</dbReference>
<protein>
    <submittedName>
        <fullName evidence="2">Transcriptional regulator</fullName>
    </submittedName>
</protein>
<comment type="caution">
    <text evidence="2">The sequence shown here is derived from an EMBL/GenBank/DDBJ whole genome shotgun (WGS) entry which is preliminary data.</text>
</comment>
<dbReference type="Proteomes" id="UP000095705">
    <property type="component" value="Unassembled WGS sequence"/>
</dbReference>